<protein>
    <recommendedName>
        <fullName evidence="4">Reverse transcriptase domain-containing protein</fullName>
    </recommendedName>
</protein>
<dbReference type="Proteomes" id="UP000241818">
    <property type="component" value="Unassembled WGS sequence"/>
</dbReference>
<evidence type="ECO:0008006" key="4">
    <source>
        <dbReference type="Google" id="ProtNLM"/>
    </source>
</evidence>
<dbReference type="InParanoid" id="A0A2T3AQ02"/>
<dbReference type="PANTHER" id="PTHR34072:SF52">
    <property type="entry name" value="RIBONUCLEASE H"/>
    <property type="match status" value="1"/>
</dbReference>
<evidence type="ECO:0000313" key="2">
    <source>
        <dbReference type="EMBL" id="PSS07091.1"/>
    </source>
</evidence>
<dbReference type="STRING" id="857342.A0A2T3AQ02"/>
<dbReference type="OrthoDB" id="5550292at2759"/>
<dbReference type="SUPFAM" id="SSF56672">
    <property type="entry name" value="DNA/RNA polymerases"/>
    <property type="match status" value="1"/>
</dbReference>
<keyword evidence="3" id="KW-1185">Reference proteome</keyword>
<name>A0A2T3AQ02_AMORE</name>
<dbReference type="InterPro" id="IPR043128">
    <property type="entry name" value="Rev_trsase/Diguanyl_cyclase"/>
</dbReference>
<proteinExistence type="predicted"/>
<feature type="non-terminal residue" evidence="2">
    <location>
        <position position="1"/>
    </location>
</feature>
<keyword evidence="1" id="KW-0472">Membrane</keyword>
<dbReference type="InterPro" id="IPR043502">
    <property type="entry name" value="DNA/RNA_pol_sf"/>
</dbReference>
<dbReference type="Gene3D" id="3.30.70.270">
    <property type="match status" value="1"/>
</dbReference>
<dbReference type="EMBL" id="KZ679019">
    <property type="protein sequence ID" value="PSS07091.1"/>
    <property type="molecule type" value="Genomic_DNA"/>
</dbReference>
<dbReference type="RefSeq" id="XP_024716747.1">
    <property type="nucleotide sequence ID" value="XM_024861363.1"/>
</dbReference>
<evidence type="ECO:0000256" key="1">
    <source>
        <dbReference type="SAM" id="Phobius"/>
    </source>
</evidence>
<dbReference type="PANTHER" id="PTHR34072">
    <property type="entry name" value="ENZYMATIC POLYPROTEIN-RELATED"/>
    <property type="match status" value="1"/>
</dbReference>
<gene>
    <name evidence="2" type="ORF">M430DRAFT_110469</name>
</gene>
<dbReference type="AlphaFoldDB" id="A0A2T3AQ02"/>
<organism evidence="2 3">
    <name type="scientific">Amorphotheca resinae ATCC 22711</name>
    <dbReference type="NCBI Taxonomy" id="857342"/>
    <lineage>
        <taxon>Eukaryota</taxon>
        <taxon>Fungi</taxon>
        <taxon>Dikarya</taxon>
        <taxon>Ascomycota</taxon>
        <taxon>Pezizomycotina</taxon>
        <taxon>Leotiomycetes</taxon>
        <taxon>Helotiales</taxon>
        <taxon>Amorphothecaceae</taxon>
        <taxon>Amorphotheca</taxon>
    </lineage>
</organism>
<keyword evidence="1" id="KW-0812">Transmembrane</keyword>
<dbReference type="GeneID" id="36569444"/>
<evidence type="ECO:0000313" key="3">
    <source>
        <dbReference type="Proteomes" id="UP000241818"/>
    </source>
</evidence>
<keyword evidence="1" id="KW-1133">Transmembrane helix</keyword>
<feature type="transmembrane region" description="Helical" evidence="1">
    <location>
        <begin position="26"/>
        <end position="48"/>
    </location>
</feature>
<reference evidence="2 3" key="1">
    <citation type="journal article" date="2018" name="New Phytol.">
        <title>Comparative genomics and transcriptomics depict ericoid mycorrhizal fungi as versatile saprotrophs and plant mutualists.</title>
        <authorList>
            <person name="Martino E."/>
            <person name="Morin E."/>
            <person name="Grelet G.A."/>
            <person name="Kuo A."/>
            <person name="Kohler A."/>
            <person name="Daghino S."/>
            <person name="Barry K.W."/>
            <person name="Cichocki N."/>
            <person name="Clum A."/>
            <person name="Dockter R.B."/>
            <person name="Hainaut M."/>
            <person name="Kuo R.C."/>
            <person name="LaButti K."/>
            <person name="Lindahl B.D."/>
            <person name="Lindquist E.A."/>
            <person name="Lipzen A."/>
            <person name="Khouja H.R."/>
            <person name="Magnuson J."/>
            <person name="Murat C."/>
            <person name="Ohm R.A."/>
            <person name="Singer S.W."/>
            <person name="Spatafora J.W."/>
            <person name="Wang M."/>
            <person name="Veneault-Fourrey C."/>
            <person name="Henrissat B."/>
            <person name="Grigoriev I.V."/>
            <person name="Martin F.M."/>
            <person name="Perotto S."/>
        </authorList>
    </citation>
    <scope>NUCLEOTIDE SEQUENCE [LARGE SCALE GENOMIC DNA]</scope>
    <source>
        <strain evidence="2 3">ATCC 22711</strain>
    </source>
</reference>
<accession>A0A2T3AQ02</accession>
<sequence length="97" mass="11481">PILITIKDIRVFLGFTRFYRRFIKNYLKITILLTNLFYSNAASTVILSSEALEAFYKLRLVFVKASFLRYYNPKLLTRVEIDISTTYRLTTLNLRDS</sequence>